<dbReference type="PANTHER" id="PTHR46586:SF3">
    <property type="entry name" value="ANKYRIN REPEAT-CONTAINING PROTEIN"/>
    <property type="match status" value="1"/>
</dbReference>
<evidence type="ECO:0000256" key="1">
    <source>
        <dbReference type="SAM" id="MobiDB-lite"/>
    </source>
</evidence>
<dbReference type="InterPro" id="IPR002110">
    <property type="entry name" value="Ankyrin_rpt"/>
</dbReference>
<organism evidence="2 3">
    <name type="scientific">Phytophthora oleae</name>
    <dbReference type="NCBI Taxonomy" id="2107226"/>
    <lineage>
        <taxon>Eukaryota</taxon>
        <taxon>Sar</taxon>
        <taxon>Stramenopiles</taxon>
        <taxon>Oomycota</taxon>
        <taxon>Peronosporomycetes</taxon>
        <taxon>Peronosporales</taxon>
        <taxon>Peronosporaceae</taxon>
        <taxon>Phytophthora</taxon>
    </lineage>
</organism>
<dbReference type="AlphaFoldDB" id="A0ABD3FMR1"/>
<feature type="region of interest" description="Disordered" evidence="1">
    <location>
        <begin position="1"/>
        <end position="27"/>
    </location>
</feature>
<keyword evidence="3" id="KW-1185">Reference proteome</keyword>
<name>A0ABD3FMR1_9STRA</name>
<comment type="caution">
    <text evidence="2">The sequence shown here is derived from an EMBL/GenBank/DDBJ whole genome shotgun (WGS) entry which is preliminary data.</text>
</comment>
<dbReference type="SUPFAM" id="SSF48403">
    <property type="entry name" value="Ankyrin repeat"/>
    <property type="match status" value="1"/>
</dbReference>
<gene>
    <name evidence="2" type="ORF">V7S43_007175</name>
</gene>
<dbReference type="Proteomes" id="UP001632037">
    <property type="component" value="Unassembled WGS sequence"/>
</dbReference>
<feature type="compositionally biased region" description="Polar residues" evidence="1">
    <location>
        <begin position="1"/>
        <end position="11"/>
    </location>
</feature>
<protein>
    <submittedName>
        <fullName evidence="2">Uncharacterized protein</fullName>
    </submittedName>
</protein>
<dbReference type="Pfam" id="PF13637">
    <property type="entry name" value="Ank_4"/>
    <property type="match status" value="2"/>
</dbReference>
<evidence type="ECO:0000313" key="2">
    <source>
        <dbReference type="EMBL" id="KAL3667621.1"/>
    </source>
</evidence>
<dbReference type="Gene3D" id="1.25.40.20">
    <property type="entry name" value="Ankyrin repeat-containing domain"/>
    <property type="match status" value="2"/>
</dbReference>
<reference evidence="2 3" key="1">
    <citation type="submission" date="2024-09" db="EMBL/GenBank/DDBJ databases">
        <title>Genome sequencing and assembly of Phytophthora oleae, isolate VK10A, causative agent of rot of olive drupes.</title>
        <authorList>
            <person name="Conti Taguali S."/>
            <person name="Riolo M."/>
            <person name="La Spada F."/>
            <person name="Cacciola S.O."/>
            <person name="Dionisio G."/>
        </authorList>
    </citation>
    <scope>NUCLEOTIDE SEQUENCE [LARGE SCALE GENOMIC DNA]</scope>
    <source>
        <strain evidence="2 3">VK10A</strain>
    </source>
</reference>
<sequence length="392" mass="44204">MGTWKSRSSFMPISRNPATKGEKDTEKRRLRELVGELSNCFELGSNPRDVVREVSGKTMMLAAVRDFLDVVKWLYTQFHADRTMNLFWVRGQVDRYSGKVELYDYTKSDLCSVVDAAAGKGHLEIVQYLLQVEGKAEDERAPKRRRTDTYPELSNRYKMPTTAGCTTAAMNVAAAHGHLDVVQWLHANCSQGCTTAAMDRAAQNGHLETVKWLHFNRKEGCTIDAMNGAAIGGHLHVIKWLHEHTSEGCTTDAMDFAAVGGHFELLKWLHENRTEGCTVAAMDGAAASGLFDIVKWLHKHRAKCRKLAMDGAAHGGHLRLLRWLFENRKEGVTSKALRNTMQFAQFETLPVLHNIVQQGLAKDIEVMDAEQSEAWIAEHYLKMAERFRTPNY</sequence>
<accession>A0ABD3FMR1</accession>
<dbReference type="PANTHER" id="PTHR46586">
    <property type="entry name" value="ANKYRIN REPEAT-CONTAINING PROTEIN"/>
    <property type="match status" value="1"/>
</dbReference>
<dbReference type="InterPro" id="IPR052050">
    <property type="entry name" value="SecEffector_AnkRepeat"/>
</dbReference>
<proteinExistence type="predicted"/>
<evidence type="ECO:0000313" key="3">
    <source>
        <dbReference type="Proteomes" id="UP001632037"/>
    </source>
</evidence>
<dbReference type="InterPro" id="IPR036770">
    <property type="entry name" value="Ankyrin_rpt-contain_sf"/>
</dbReference>
<dbReference type="EMBL" id="JBIMZQ010000013">
    <property type="protein sequence ID" value="KAL3667621.1"/>
    <property type="molecule type" value="Genomic_DNA"/>
</dbReference>